<sequence length="108" mass="11226">MKGGGGDKGETMRGGEESVPAHTHLISVSPTSHSSQLVPPHTHLISVSPSSPSSHHSQSQPTSPSSHSSQHPASQSQLTLISSQHPANTSQLTLNSPSLLQTSELIIL</sequence>
<keyword evidence="3" id="KW-1185">Reference proteome</keyword>
<dbReference type="Proteomes" id="UP001292094">
    <property type="component" value="Unassembled WGS sequence"/>
</dbReference>
<reference evidence="2" key="1">
    <citation type="submission" date="2023-11" db="EMBL/GenBank/DDBJ databases">
        <title>Genome assemblies of two species of porcelain crab, Petrolisthes cinctipes and Petrolisthes manimaculis (Anomura: Porcellanidae).</title>
        <authorList>
            <person name="Angst P."/>
        </authorList>
    </citation>
    <scope>NUCLEOTIDE SEQUENCE</scope>
    <source>
        <strain evidence="2">PB745_02</strain>
        <tissue evidence="2">Gill</tissue>
    </source>
</reference>
<comment type="caution">
    <text evidence="2">The sequence shown here is derived from an EMBL/GenBank/DDBJ whole genome shotgun (WGS) entry which is preliminary data.</text>
</comment>
<feature type="compositionally biased region" description="Polar residues" evidence="1">
    <location>
        <begin position="78"/>
        <end position="108"/>
    </location>
</feature>
<organism evidence="2 3">
    <name type="scientific">Petrolisthes manimaculis</name>
    <dbReference type="NCBI Taxonomy" id="1843537"/>
    <lineage>
        <taxon>Eukaryota</taxon>
        <taxon>Metazoa</taxon>
        <taxon>Ecdysozoa</taxon>
        <taxon>Arthropoda</taxon>
        <taxon>Crustacea</taxon>
        <taxon>Multicrustacea</taxon>
        <taxon>Malacostraca</taxon>
        <taxon>Eumalacostraca</taxon>
        <taxon>Eucarida</taxon>
        <taxon>Decapoda</taxon>
        <taxon>Pleocyemata</taxon>
        <taxon>Anomura</taxon>
        <taxon>Galatheoidea</taxon>
        <taxon>Porcellanidae</taxon>
        <taxon>Petrolisthes</taxon>
    </lineage>
</organism>
<feature type="compositionally biased region" description="Basic and acidic residues" evidence="1">
    <location>
        <begin position="1"/>
        <end position="16"/>
    </location>
</feature>
<evidence type="ECO:0000313" key="3">
    <source>
        <dbReference type="Proteomes" id="UP001292094"/>
    </source>
</evidence>
<evidence type="ECO:0000256" key="1">
    <source>
        <dbReference type="SAM" id="MobiDB-lite"/>
    </source>
</evidence>
<protein>
    <submittedName>
        <fullName evidence="2">Uncharacterized protein</fullName>
    </submittedName>
</protein>
<gene>
    <name evidence="2" type="ORF">Pmani_015925</name>
</gene>
<feature type="compositionally biased region" description="Low complexity" evidence="1">
    <location>
        <begin position="46"/>
        <end position="77"/>
    </location>
</feature>
<name>A0AAE1U788_9EUCA</name>
<accession>A0AAE1U788</accession>
<feature type="region of interest" description="Disordered" evidence="1">
    <location>
        <begin position="1"/>
        <end position="108"/>
    </location>
</feature>
<dbReference type="AlphaFoldDB" id="A0AAE1U788"/>
<dbReference type="EMBL" id="JAWZYT010001390">
    <property type="protein sequence ID" value="KAK4312662.1"/>
    <property type="molecule type" value="Genomic_DNA"/>
</dbReference>
<feature type="compositionally biased region" description="Polar residues" evidence="1">
    <location>
        <begin position="26"/>
        <end position="37"/>
    </location>
</feature>
<proteinExistence type="predicted"/>
<evidence type="ECO:0000313" key="2">
    <source>
        <dbReference type="EMBL" id="KAK4312662.1"/>
    </source>
</evidence>